<organism evidence="1 2">
    <name type="scientific">Roseobacter litoralis (strain ATCC 49566 / DSM 6996 / JCM 21268 / NBRC 15278 / OCh 149)</name>
    <dbReference type="NCBI Taxonomy" id="391595"/>
    <lineage>
        <taxon>Bacteria</taxon>
        <taxon>Pseudomonadati</taxon>
        <taxon>Pseudomonadota</taxon>
        <taxon>Alphaproteobacteria</taxon>
        <taxon>Rhodobacterales</taxon>
        <taxon>Roseobacteraceae</taxon>
        <taxon>Roseobacter</taxon>
    </lineage>
</organism>
<keyword evidence="2" id="KW-1185">Reference proteome</keyword>
<dbReference type="eggNOG" id="COG0589">
    <property type="taxonomic scope" value="Bacteria"/>
</dbReference>
<dbReference type="Proteomes" id="UP000001353">
    <property type="component" value="Chromosome"/>
</dbReference>
<evidence type="ECO:0000313" key="2">
    <source>
        <dbReference type="Proteomes" id="UP000001353"/>
    </source>
</evidence>
<dbReference type="AlphaFoldDB" id="F7ZHH9"/>
<evidence type="ECO:0008006" key="3">
    <source>
        <dbReference type="Google" id="ProtNLM"/>
    </source>
</evidence>
<gene>
    <name evidence="1" type="ordered locus">RLO149_c003600</name>
</gene>
<dbReference type="EMBL" id="CP002623">
    <property type="protein sequence ID" value="AEI92390.1"/>
    <property type="molecule type" value="Genomic_DNA"/>
</dbReference>
<dbReference type="STRING" id="391595.RLO149_c003600"/>
<name>F7ZHH9_ROSLO</name>
<evidence type="ECO:0000313" key="1">
    <source>
        <dbReference type="EMBL" id="AEI92390.1"/>
    </source>
</evidence>
<protein>
    <recommendedName>
        <fullName evidence="3">UspA domain-containing protein</fullName>
    </recommendedName>
</protein>
<sequence>MTNHILCSVDLTHEDEAAKLLREAYNLAGFYGATLSVVTVLPDYGSSWVGSFFKEGTMHDAASFRLFCPCRVSLSRAV</sequence>
<reference evidence="1 2" key="1">
    <citation type="journal article" date="2011" name="BMC Genomics">
        <title>Comparative genome analysis and genome-guided physiological analysis of Roseobacter litoralis.</title>
        <authorList>
            <person name="Kalhoefer D."/>
            <person name="Thole S."/>
            <person name="Voget S."/>
            <person name="Lehmann R."/>
            <person name="Liesegang H."/>
            <person name="Wollher A."/>
            <person name="Daniel R."/>
            <person name="Simon M."/>
            <person name="Brinkhoff T."/>
        </authorList>
    </citation>
    <scope>NUCLEOTIDE SEQUENCE [LARGE SCALE GENOMIC DNA]</scope>
    <source>
        <strain evidence="2">ATCC 49566 / DSM 6996 / JCM 21268 / NBRC 15278 / OCh 149</strain>
    </source>
</reference>
<dbReference type="KEGG" id="rli:RLO149_c003600"/>
<dbReference type="RefSeq" id="WP_013960333.1">
    <property type="nucleotide sequence ID" value="NC_015730.1"/>
</dbReference>
<dbReference type="HOGENOM" id="CLU_2619806_0_0_5"/>
<accession>F7ZHH9</accession>
<dbReference type="SUPFAM" id="SSF52402">
    <property type="entry name" value="Adenine nucleotide alpha hydrolases-like"/>
    <property type="match status" value="1"/>
</dbReference>
<proteinExistence type="predicted"/>